<dbReference type="Proteomes" id="UP000299102">
    <property type="component" value="Unassembled WGS sequence"/>
</dbReference>
<sequence length="100" mass="11148">MICNAEAPVNHQRDSVNGFSGDFVVGSQGIKETRAAEDEWLQAARMHDFNFRNEHHHLLSSLGSDSGYLGGTNPADNAANDNKFSTEYRNGKYLRERCTT</sequence>
<reference evidence="1 2" key="1">
    <citation type="journal article" date="2019" name="Commun. Biol.">
        <title>The bagworm genome reveals a unique fibroin gene that provides high tensile strength.</title>
        <authorList>
            <person name="Kono N."/>
            <person name="Nakamura H."/>
            <person name="Ohtoshi R."/>
            <person name="Tomita M."/>
            <person name="Numata K."/>
            <person name="Arakawa K."/>
        </authorList>
    </citation>
    <scope>NUCLEOTIDE SEQUENCE [LARGE SCALE GENOMIC DNA]</scope>
</reference>
<dbReference type="AlphaFoldDB" id="A0A4C1THY5"/>
<dbReference type="EMBL" id="BGZK01005370">
    <property type="protein sequence ID" value="GBP13735.1"/>
    <property type="molecule type" value="Genomic_DNA"/>
</dbReference>
<accession>A0A4C1THY5</accession>
<evidence type="ECO:0000313" key="1">
    <source>
        <dbReference type="EMBL" id="GBP13735.1"/>
    </source>
</evidence>
<keyword evidence="2" id="KW-1185">Reference proteome</keyword>
<evidence type="ECO:0000313" key="2">
    <source>
        <dbReference type="Proteomes" id="UP000299102"/>
    </source>
</evidence>
<comment type="caution">
    <text evidence="1">The sequence shown here is derived from an EMBL/GenBank/DDBJ whole genome shotgun (WGS) entry which is preliminary data.</text>
</comment>
<protein>
    <submittedName>
        <fullName evidence="1">Uncharacterized protein</fullName>
    </submittedName>
</protein>
<organism evidence="1 2">
    <name type="scientific">Eumeta variegata</name>
    <name type="common">Bagworm moth</name>
    <name type="synonym">Eumeta japonica</name>
    <dbReference type="NCBI Taxonomy" id="151549"/>
    <lineage>
        <taxon>Eukaryota</taxon>
        <taxon>Metazoa</taxon>
        <taxon>Ecdysozoa</taxon>
        <taxon>Arthropoda</taxon>
        <taxon>Hexapoda</taxon>
        <taxon>Insecta</taxon>
        <taxon>Pterygota</taxon>
        <taxon>Neoptera</taxon>
        <taxon>Endopterygota</taxon>
        <taxon>Lepidoptera</taxon>
        <taxon>Glossata</taxon>
        <taxon>Ditrysia</taxon>
        <taxon>Tineoidea</taxon>
        <taxon>Psychidae</taxon>
        <taxon>Oiketicinae</taxon>
        <taxon>Eumeta</taxon>
    </lineage>
</organism>
<dbReference type="OrthoDB" id="6381660at2759"/>
<name>A0A4C1THY5_EUMVA</name>
<proteinExistence type="predicted"/>
<gene>
    <name evidence="1" type="ORF">EVAR_74067_1</name>
</gene>